<evidence type="ECO:0000313" key="1">
    <source>
        <dbReference type="EMBL" id="CAL4063888.1"/>
    </source>
</evidence>
<dbReference type="EMBL" id="CAXKWB010001289">
    <property type="protein sequence ID" value="CAL4063888.1"/>
    <property type="molecule type" value="Genomic_DNA"/>
</dbReference>
<dbReference type="PANTHER" id="PTHR13318:SF190">
    <property type="entry name" value="PARTNER OF PAIRED, ISOFORM B"/>
    <property type="match status" value="1"/>
</dbReference>
<dbReference type="Proteomes" id="UP001497623">
    <property type="component" value="Unassembled WGS sequence"/>
</dbReference>
<dbReference type="Gene3D" id="3.80.10.10">
    <property type="entry name" value="Ribonuclease Inhibitor"/>
    <property type="match status" value="2"/>
</dbReference>
<dbReference type="GO" id="GO:0019005">
    <property type="term" value="C:SCF ubiquitin ligase complex"/>
    <property type="evidence" value="ECO:0007669"/>
    <property type="project" value="TreeGrafter"/>
</dbReference>
<dbReference type="SUPFAM" id="SSF52047">
    <property type="entry name" value="RNI-like"/>
    <property type="match status" value="1"/>
</dbReference>
<dbReference type="GO" id="GO:0031146">
    <property type="term" value="P:SCF-dependent proteasomal ubiquitin-dependent protein catabolic process"/>
    <property type="evidence" value="ECO:0007669"/>
    <property type="project" value="TreeGrafter"/>
</dbReference>
<proteinExistence type="predicted"/>
<protein>
    <submittedName>
        <fullName evidence="1">Uncharacterized protein</fullName>
    </submittedName>
</protein>
<dbReference type="InterPro" id="IPR032675">
    <property type="entry name" value="LRR_dom_sf"/>
</dbReference>
<name>A0AAV2PV11_MEGNR</name>
<evidence type="ECO:0000313" key="2">
    <source>
        <dbReference type="Proteomes" id="UP001497623"/>
    </source>
</evidence>
<keyword evidence="2" id="KW-1185">Reference proteome</keyword>
<comment type="caution">
    <text evidence="1">The sequence shown here is derived from an EMBL/GenBank/DDBJ whole genome shotgun (WGS) entry which is preliminary data.</text>
</comment>
<reference evidence="1 2" key="1">
    <citation type="submission" date="2024-05" db="EMBL/GenBank/DDBJ databases">
        <authorList>
            <person name="Wallberg A."/>
        </authorList>
    </citation>
    <scope>NUCLEOTIDE SEQUENCE [LARGE SCALE GENOMIC DNA]</scope>
</reference>
<dbReference type="PANTHER" id="PTHR13318">
    <property type="entry name" value="PARTNER OF PAIRED, ISOFORM B-RELATED"/>
    <property type="match status" value="1"/>
</dbReference>
<sequence length="491" mass="53096">MVGRRLPERLESRALTSWLRVLETQARRGEGVRAPLLAPPALLLAALDRGTAGLREVVVARLAVAAVEAGVSKLEVNLEHPTLIEAVLHALAGRPHLTQSLNLKMGPRTAVGDLLSDTLKGMVALTSLTLTPAATDDHLVALAAAKPPLQTLDVSYCTEITDKGIWALIGEGDDATIMRDVMKGVTPNIQTNPGKKLAGVNLWGTGVTTRGCVLLMALCPVLAVLTCRWATEALELLVRCKRSAALSITQLLVAEAPSPNLQQIVPICPHLTSLVVRHPPEFLNPADILVATPNLSTLSLLQFTPTPDPWLPTTPINALTSLHLSLLCPRDVNLMTVSTSFPSLQHLTLEGIHPVLPNPQTPVPSSSLETLRMVAPPLSRHNLNANVIVWVLEWAKSCVTVDIGYCNLLTDKDLAEVLSRSALAQVIDLRLSGASKLSNESVWTLLDSCPDLRRLALKMLPMERLAALESLKVQLRMDNIDVELITYGWKF</sequence>
<organism evidence="1 2">
    <name type="scientific">Meganyctiphanes norvegica</name>
    <name type="common">Northern krill</name>
    <name type="synonym">Thysanopoda norvegica</name>
    <dbReference type="NCBI Taxonomy" id="48144"/>
    <lineage>
        <taxon>Eukaryota</taxon>
        <taxon>Metazoa</taxon>
        <taxon>Ecdysozoa</taxon>
        <taxon>Arthropoda</taxon>
        <taxon>Crustacea</taxon>
        <taxon>Multicrustacea</taxon>
        <taxon>Malacostraca</taxon>
        <taxon>Eumalacostraca</taxon>
        <taxon>Eucarida</taxon>
        <taxon>Euphausiacea</taxon>
        <taxon>Euphausiidae</taxon>
        <taxon>Meganyctiphanes</taxon>
    </lineage>
</organism>
<accession>A0AAV2PV11</accession>
<gene>
    <name evidence="1" type="ORF">MNOR_LOCUS3694</name>
</gene>
<dbReference type="AlphaFoldDB" id="A0AAV2PV11"/>